<gene>
    <name evidence="6" type="ORF">JOC54_003336</name>
</gene>
<keyword evidence="1" id="KW-0805">Transcription regulation</keyword>
<dbReference type="PANTHER" id="PTHR30146:SF145">
    <property type="entry name" value="RIBOSE OPERON REPRESSOR"/>
    <property type="match status" value="1"/>
</dbReference>
<comment type="caution">
    <text evidence="6">The sequence shown here is derived from an EMBL/GenBank/DDBJ whole genome shotgun (WGS) entry which is preliminary data.</text>
</comment>
<proteinExistence type="predicted"/>
<dbReference type="CDD" id="cd01392">
    <property type="entry name" value="HTH_LacI"/>
    <property type="match status" value="1"/>
</dbReference>
<dbReference type="Pfam" id="PF00356">
    <property type="entry name" value="LacI"/>
    <property type="match status" value="1"/>
</dbReference>
<dbReference type="Proteomes" id="UP001179280">
    <property type="component" value="Unassembled WGS sequence"/>
</dbReference>
<dbReference type="PROSITE" id="PS50943">
    <property type="entry name" value="HTH_CROC1"/>
    <property type="match status" value="1"/>
</dbReference>
<dbReference type="PANTHER" id="PTHR30146">
    <property type="entry name" value="LACI-RELATED TRANSCRIPTIONAL REPRESSOR"/>
    <property type="match status" value="1"/>
</dbReference>
<dbReference type="InterPro" id="IPR046335">
    <property type="entry name" value="LacI/GalR-like_sensor"/>
</dbReference>
<organism evidence="6 7">
    <name type="scientific">Shouchella xiaoxiensis</name>
    <dbReference type="NCBI Taxonomy" id="766895"/>
    <lineage>
        <taxon>Bacteria</taxon>
        <taxon>Bacillati</taxon>
        <taxon>Bacillota</taxon>
        <taxon>Bacilli</taxon>
        <taxon>Bacillales</taxon>
        <taxon>Bacillaceae</taxon>
        <taxon>Shouchella</taxon>
    </lineage>
</organism>
<dbReference type="Gene3D" id="1.10.260.40">
    <property type="entry name" value="lambda repressor-like DNA-binding domains"/>
    <property type="match status" value="1"/>
</dbReference>
<evidence type="ECO:0000259" key="4">
    <source>
        <dbReference type="PROSITE" id="PS50932"/>
    </source>
</evidence>
<dbReference type="SMART" id="SM00354">
    <property type="entry name" value="HTH_LACI"/>
    <property type="match status" value="1"/>
</dbReference>
<dbReference type="EMBL" id="JAFBCV010000011">
    <property type="protein sequence ID" value="MBM7840056.1"/>
    <property type="molecule type" value="Genomic_DNA"/>
</dbReference>
<feature type="domain" description="HTH lacI-type" evidence="4">
    <location>
        <begin position="4"/>
        <end position="59"/>
    </location>
</feature>
<evidence type="ECO:0000256" key="3">
    <source>
        <dbReference type="ARBA" id="ARBA00023163"/>
    </source>
</evidence>
<evidence type="ECO:0000256" key="2">
    <source>
        <dbReference type="ARBA" id="ARBA00023125"/>
    </source>
</evidence>
<dbReference type="InterPro" id="IPR010982">
    <property type="entry name" value="Lambda_DNA-bd_dom_sf"/>
</dbReference>
<dbReference type="Gene3D" id="3.40.50.2300">
    <property type="match status" value="2"/>
</dbReference>
<evidence type="ECO:0000256" key="1">
    <source>
        <dbReference type="ARBA" id="ARBA00023015"/>
    </source>
</evidence>
<accession>A0ABS2SYE2</accession>
<dbReference type="PROSITE" id="PS00356">
    <property type="entry name" value="HTH_LACI_1"/>
    <property type="match status" value="1"/>
</dbReference>
<protein>
    <submittedName>
        <fullName evidence="6">LacI family kdg operon repressor</fullName>
    </submittedName>
</protein>
<sequence length="334" mass="37435">MKRITMEDVAQKAGVSKSTISQYVNGRFHYMATDTKEKIEEAIKQLNYRPNALAQGLRQRKSKTIAVIVANILHAFSTEVIRAIEDTCHEQGVHVIVCNTDNDVVKEKNYLEMLYAKQVDGFIVFPTNKNVQLLAAYAEEGFPLVFVDRILEQVSVNTVLVDNNEMIRIAVRALVAKGKSKIVLMLPEMNDPITPRIERREAFESMIMELGLSEQENQMIAVPIDKIPSELKAILNGKNRPDSIIAGNDFVLKKTLHCLQELAVQVPEELALVGLDDVPFASFMKPAITTVAQPTYAIGKKAATLLLEGIADDSRLEEYSIYRFKPIFKGRNSI</sequence>
<evidence type="ECO:0000259" key="5">
    <source>
        <dbReference type="PROSITE" id="PS50943"/>
    </source>
</evidence>
<evidence type="ECO:0000313" key="7">
    <source>
        <dbReference type="Proteomes" id="UP001179280"/>
    </source>
</evidence>
<dbReference type="RefSeq" id="WP_204467476.1">
    <property type="nucleotide sequence ID" value="NZ_JAFBCV010000011.1"/>
</dbReference>
<keyword evidence="3" id="KW-0804">Transcription</keyword>
<keyword evidence="7" id="KW-1185">Reference proteome</keyword>
<dbReference type="Pfam" id="PF13377">
    <property type="entry name" value="Peripla_BP_3"/>
    <property type="match status" value="1"/>
</dbReference>
<keyword evidence="2" id="KW-0238">DNA-binding</keyword>
<dbReference type="InterPro" id="IPR000843">
    <property type="entry name" value="HTH_LacI"/>
</dbReference>
<dbReference type="SUPFAM" id="SSF47413">
    <property type="entry name" value="lambda repressor-like DNA-binding domains"/>
    <property type="match status" value="1"/>
</dbReference>
<dbReference type="InterPro" id="IPR028082">
    <property type="entry name" value="Peripla_BP_I"/>
</dbReference>
<evidence type="ECO:0000313" key="6">
    <source>
        <dbReference type="EMBL" id="MBM7840056.1"/>
    </source>
</evidence>
<feature type="domain" description="HTH cro/C1-type" evidence="5">
    <location>
        <begin position="2"/>
        <end position="27"/>
    </location>
</feature>
<reference evidence="6" key="1">
    <citation type="submission" date="2021-01" db="EMBL/GenBank/DDBJ databases">
        <title>Genomic Encyclopedia of Type Strains, Phase IV (KMG-IV): sequencing the most valuable type-strain genomes for metagenomic binning, comparative biology and taxonomic classification.</title>
        <authorList>
            <person name="Goeker M."/>
        </authorList>
    </citation>
    <scope>NUCLEOTIDE SEQUENCE</scope>
    <source>
        <strain evidence="6">DSM 21943</strain>
    </source>
</reference>
<dbReference type="InterPro" id="IPR001387">
    <property type="entry name" value="Cro/C1-type_HTH"/>
</dbReference>
<name>A0ABS2SYE2_9BACI</name>
<dbReference type="PROSITE" id="PS50932">
    <property type="entry name" value="HTH_LACI_2"/>
    <property type="match status" value="1"/>
</dbReference>
<dbReference type="SUPFAM" id="SSF53822">
    <property type="entry name" value="Periplasmic binding protein-like I"/>
    <property type="match status" value="1"/>
</dbReference>